<gene>
    <name evidence="4" type="ORF">HU137_07835</name>
</gene>
<evidence type="ECO:0000313" key="5">
    <source>
        <dbReference type="Proteomes" id="UP000552241"/>
    </source>
</evidence>
<feature type="domain" description="Secretion system C-terminal sorting" evidence="3">
    <location>
        <begin position="181"/>
        <end position="250"/>
    </location>
</feature>
<dbReference type="AlphaFoldDB" id="A0A838ZKA7"/>
<sequence length="251" mass="27785">MKKFILSAVVGLSVMGFSNAQNQDFRLMDMHHTNEYDDDTEINEGDVVIFNTSVYEEAKLQFLTYNDGTETIGIQVECTGLTNTDGDSMELCYGECYYGIDTFIPYPTLGPVPVQPGQHQPIMADYFSNTDGNSDLVEYQFRFFQLDSEGFEIPDTSLNFTYRYDGTMATSDVNSIAIAEVYPTVAKGFTNVDLKENAKVQIVNLQGKVVKSLELNAGQSTLDLSGFAAGVYIIQFKGTSGLTTMKKVVVK</sequence>
<evidence type="ECO:0000259" key="3">
    <source>
        <dbReference type="Pfam" id="PF18962"/>
    </source>
</evidence>
<name>A0A838ZKA7_9FLAO</name>
<reference evidence="4 5" key="1">
    <citation type="submission" date="2020-07" db="EMBL/GenBank/DDBJ databases">
        <title>Moheibacter lacus sp. nov., a member of the family Flavobacteriaceae isolated from freshwater lake sediment.</title>
        <authorList>
            <person name="Liu Y."/>
        </authorList>
    </citation>
    <scope>NUCLEOTIDE SEQUENCE [LARGE SCALE GENOMIC DNA]</scope>
    <source>
        <strain evidence="4 5">BDHS18</strain>
    </source>
</reference>
<dbReference type="Pfam" id="PF18962">
    <property type="entry name" value="Por_Secre_tail"/>
    <property type="match status" value="1"/>
</dbReference>
<feature type="chain" id="PRO_5032784657" evidence="2">
    <location>
        <begin position="21"/>
        <end position="251"/>
    </location>
</feature>
<dbReference type="InterPro" id="IPR026444">
    <property type="entry name" value="Secre_tail"/>
</dbReference>
<dbReference type="RefSeq" id="WP_182043222.1">
    <property type="nucleotide sequence ID" value="NZ_JACDZE010000001.1"/>
</dbReference>
<evidence type="ECO:0000256" key="2">
    <source>
        <dbReference type="SAM" id="SignalP"/>
    </source>
</evidence>
<organism evidence="4 5">
    <name type="scientific">Moheibacter lacus</name>
    <dbReference type="NCBI Taxonomy" id="2745851"/>
    <lineage>
        <taxon>Bacteria</taxon>
        <taxon>Pseudomonadati</taxon>
        <taxon>Bacteroidota</taxon>
        <taxon>Flavobacteriia</taxon>
        <taxon>Flavobacteriales</taxon>
        <taxon>Weeksellaceae</taxon>
        <taxon>Moheibacter</taxon>
    </lineage>
</organism>
<dbReference type="Proteomes" id="UP000552241">
    <property type="component" value="Unassembled WGS sequence"/>
</dbReference>
<comment type="caution">
    <text evidence="4">The sequence shown here is derived from an EMBL/GenBank/DDBJ whole genome shotgun (WGS) entry which is preliminary data.</text>
</comment>
<accession>A0A838ZKA7</accession>
<keyword evidence="5" id="KW-1185">Reference proteome</keyword>
<dbReference type="EMBL" id="JACDZE010000001">
    <property type="protein sequence ID" value="MBA5629678.1"/>
    <property type="molecule type" value="Genomic_DNA"/>
</dbReference>
<dbReference type="NCBIfam" id="TIGR04183">
    <property type="entry name" value="Por_Secre_tail"/>
    <property type="match status" value="1"/>
</dbReference>
<protein>
    <submittedName>
        <fullName evidence="4">T9SS type A sorting domain-containing protein</fullName>
    </submittedName>
</protein>
<proteinExistence type="predicted"/>
<keyword evidence="1 2" id="KW-0732">Signal</keyword>
<feature type="signal peptide" evidence="2">
    <location>
        <begin position="1"/>
        <end position="20"/>
    </location>
</feature>
<evidence type="ECO:0000313" key="4">
    <source>
        <dbReference type="EMBL" id="MBA5629678.1"/>
    </source>
</evidence>
<evidence type="ECO:0000256" key="1">
    <source>
        <dbReference type="ARBA" id="ARBA00022729"/>
    </source>
</evidence>